<organism evidence="2 3">
    <name type="scientific">Globodera pallida</name>
    <name type="common">Potato cyst nematode worm</name>
    <name type="synonym">Heterodera pallida</name>
    <dbReference type="NCBI Taxonomy" id="36090"/>
    <lineage>
        <taxon>Eukaryota</taxon>
        <taxon>Metazoa</taxon>
        <taxon>Ecdysozoa</taxon>
        <taxon>Nematoda</taxon>
        <taxon>Chromadorea</taxon>
        <taxon>Rhabditida</taxon>
        <taxon>Tylenchina</taxon>
        <taxon>Tylenchomorpha</taxon>
        <taxon>Tylenchoidea</taxon>
        <taxon>Heteroderidae</taxon>
        <taxon>Heteroderinae</taxon>
        <taxon>Globodera</taxon>
    </lineage>
</organism>
<dbReference type="WBParaSite" id="GPLIN_001476300">
    <property type="protein sequence ID" value="GPLIN_001476300"/>
    <property type="gene ID" value="GPLIN_001476300"/>
</dbReference>
<name>A0A183CPF6_GLOPA</name>
<protein>
    <submittedName>
        <fullName evidence="3">Latrophilin Cirl</fullName>
    </submittedName>
</protein>
<accession>A0A183CPF6</accession>
<sequence>MASCAKGNVHVKQEWDCSRNRNCSAISERVGKAANSPVSCKCLFGKADVDMANENFTREMMTTTTTAKPTTTTTAKPTTTTKKRTTTTTDKPTTTTTAKTLAPATTTTAKSLATMGKSPSEGPTANTTEANRGARHSVAICCKMLMEIGIGIFASSHSMLIGHRFNAA</sequence>
<proteinExistence type="predicted"/>
<keyword evidence="2" id="KW-1185">Reference proteome</keyword>
<reference evidence="2" key="1">
    <citation type="submission" date="2014-05" db="EMBL/GenBank/DDBJ databases">
        <title>The genome and life-stage specific transcriptomes of Globodera pallida elucidate key aspects of plant parasitism by a cyst nematode.</title>
        <authorList>
            <person name="Cotton J.A."/>
            <person name="Lilley C.J."/>
            <person name="Jones L.M."/>
            <person name="Kikuchi T."/>
            <person name="Reid A.J."/>
            <person name="Thorpe P."/>
            <person name="Tsai I.J."/>
            <person name="Beasley H."/>
            <person name="Blok V."/>
            <person name="Cock P.J.A."/>
            <person name="Van den Akker S.E."/>
            <person name="Holroyd N."/>
            <person name="Hunt M."/>
            <person name="Mantelin S."/>
            <person name="Naghra H."/>
            <person name="Pain A."/>
            <person name="Palomares-Rius J.E."/>
            <person name="Zarowiecki M."/>
            <person name="Berriman M."/>
            <person name="Jones J.T."/>
            <person name="Urwin P.E."/>
        </authorList>
    </citation>
    <scope>NUCLEOTIDE SEQUENCE [LARGE SCALE GENOMIC DNA]</scope>
    <source>
        <strain evidence="2">Lindley</strain>
    </source>
</reference>
<evidence type="ECO:0000313" key="3">
    <source>
        <dbReference type="WBParaSite" id="GPLIN_001476300"/>
    </source>
</evidence>
<dbReference type="AlphaFoldDB" id="A0A183CPF6"/>
<dbReference type="Proteomes" id="UP000050741">
    <property type="component" value="Unassembled WGS sequence"/>
</dbReference>
<reference evidence="3" key="2">
    <citation type="submission" date="2016-06" db="UniProtKB">
        <authorList>
            <consortium name="WormBaseParasite"/>
        </authorList>
    </citation>
    <scope>IDENTIFICATION</scope>
</reference>
<feature type="compositionally biased region" description="Low complexity" evidence="1">
    <location>
        <begin position="64"/>
        <end position="114"/>
    </location>
</feature>
<feature type="region of interest" description="Disordered" evidence="1">
    <location>
        <begin position="64"/>
        <end position="132"/>
    </location>
</feature>
<evidence type="ECO:0000313" key="2">
    <source>
        <dbReference type="Proteomes" id="UP000050741"/>
    </source>
</evidence>
<evidence type="ECO:0000256" key="1">
    <source>
        <dbReference type="SAM" id="MobiDB-lite"/>
    </source>
</evidence>
<feature type="compositionally biased region" description="Polar residues" evidence="1">
    <location>
        <begin position="121"/>
        <end position="130"/>
    </location>
</feature>